<dbReference type="Proteomes" id="UP000199800">
    <property type="component" value="Unassembled WGS sequence"/>
</dbReference>
<sequence length="200" mass="21471">MKEDKGFKKPFSIKEIGLPKIITAITAGIALILLSAPGLLHIGDSSGKQHGIKSNTIGDVSVSNVDSADAFTKNMERRLENTLRKVKGIGEVQVMITLKSSKEQVALKDNTSQQTSNSQTDAKGGTRTESDTSKSEETVMSQSGQGETSPYVIKELEPEVEGVLVIARGGDNAKIINEINGAVQVLFHVPAHKIKVMKMI</sequence>
<name>A0A1H9ZZU8_9FIRM</name>
<evidence type="ECO:0000256" key="2">
    <source>
        <dbReference type="SAM" id="Phobius"/>
    </source>
</evidence>
<reference evidence="3 4" key="1">
    <citation type="submission" date="2016-10" db="EMBL/GenBank/DDBJ databases">
        <authorList>
            <person name="de Groot N.N."/>
        </authorList>
    </citation>
    <scope>NUCLEOTIDE SEQUENCE [LARGE SCALE GENOMIC DNA]</scope>
    <source>
        <strain evidence="3 4">DSM 1801</strain>
    </source>
</reference>
<feature type="compositionally biased region" description="Polar residues" evidence="1">
    <location>
        <begin position="109"/>
        <end position="121"/>
    </location>
</feature>
<organism evidence="3 4">
    <name type="scientific">[Clostridium] polysaccharolyticum</name>
    <dbReference type="NCBI Taxonomy" id="29364"/>
    <lineage>
        <taxon>Bacteria</taxon>
        <taxon>Bacillati</taxon>
        <taxon>Bacillota</taxon>
        <taxon>Clostridia</taxon>
        <taxon>Lachnospirales</taxon>
        <taxon>Lachnospiraceae</taxon>
    </lineage>
</organism>
<dbReference type="STRING" id="29364.SAMN04487772_104187"/>
<feature type="transmembrane region" description="Helical" evidence="2">
    <location>
        <begin position="21"/>
        <end position="40"/>
    </location>
</feature>
<dbReference type="AlphaFoldDB" id="A0A1H9ZZU8"/>
<keyword evidence="4" id="KW-1185">Reference proteome</keyword>
<feature type="region of interest" description="Disordered" evidence="1">
    <location>
        <begin position="105"/>
        <end position="152"/>
    </location>
</feature>
<keyword evidence="2" id="KW-0472">Membrane</keyword>
<keyword evidence="2" id="KW-1133">Transmembrane helix</keyword>
<protein>
    <submittedName>
        <fullName evidence="3">Stage III sporulation protein AG</fullName>
    </submittedName>
</protein>
<keyword evidence="2" id="KW-0812">Transmembrane</keyword>
<evidence type="ECO:0000256" key="1">
    <source>
        <dbReference type="SAM" id="MobiDB-lite"/>
    </source>
</evidence>
<accession>A0A1H9ZZU8</accession>
<feature type="compositionally biased region" description="Basic and acidic residues" evidence="1">
    <location>
        <begin position="124"/>
        <end position="137"/>
    </location>
</feature>
<dbReference type="OrthoDB" id="2061035at2"/>
<feature type="compositionally biased region" description="Polar residues" evidence="1">
    <location>
        <begin position="138"/>
        <end position="148"/>
    </location>
</feature>
<evidence type="ECO:0000313" key="3">
    <source>
        <dbReference type="EMBL" id="SES87298.1"/>
    </source>
</evidence>
<gene>
    <name evidence="3" type="ORF">SAMN04487772_104187</name>
</gene>
<proteinExistence type="predicted"/>
<dbReference type="RefSeq" id="WP_092476788.1">
    <property type="nucleotide sequence ID" value="NZ_FOHN01000004.1"/>
</dbReference>
<evidence type="ECO:0000313" key="4">
    <source>
        <dbReference type="Proteomes" id="UP000199800"/>
    </source>
</evidence>
<dbReference type="EMBL" id="FOHN01000004">
    <property type="protein sequence ID" value="SES87298.1"/>
    <property type="molecule type" value="Genomic_DNA"/>
</dbReference>